<dbReference type="STRING" id="40296.A0A0A2KJ98"/>
<comment type="cofactor">
    <cofactor evidence="1">
        <name>Mg(2+)</name>
        <dbReference type="ChEBI" id="CHEBI:18420"/>
    </cofactor>
</comment>
<dbReference type="EC" id="3.6.1.1" evidence="3"/>
<dbReference type="PROSITE" id="PS00387">
    <property type="entry name" value="PPASE"/>
    <property type="match status" value="1"/>
</dbReference>
<evidence type="ECO:0000313" key="8">
    <source>
        <dbReference type="Proteomes" id="UP000030104"/>
    </source>
</evidence>
<dbReference type="EMBL" id="JQGA01001583">
    <property type="protein sequence ID" value="KGO64430.1"/>
    <property type="molecule type" value="Genomic_DNA"/>
</dbReference>
<keyword evidence="5" id="KW-0378">Hydrolase</keyword>
<dbReference type="HOGENOM" id="CLU_040684_0_0_1"/>
<dbReference type="Proteomes" id="UP000030104">
    <property type="component" value="Unassembled WGS sequence"/>
</dbReference>
<dbReference type="SUPFAM" id="SSF50324">
    <property type="entry name" value="Inorganic pyrophosphatase"/>
    <property type="match status" value="1"/>
</dbReference>
<dbReference type="PANTHER" id="PTHR10286">
    <property type="entry name" value="INORGANIC PYROPHOSPHATASE"/>
    <property type="match status" value="1"/>
</dbReference>
<dbReference type="PhylomeDB" id="A0A0A2KJ98"/>
<dbReference type="GO" id="GO:0004427">
    <property type="term" value="F:inorganic diphosphate phosphatase activity"/>
    <property type="evidence" value="ECO:0007669"/>
    <property type="project" value="UniProtKB-EC"/>
</dbReference>
<evidence type="ECO:0000256" key="1">
    <source>
        <dbReference type="ARBA" id="ARBA00001946"/>
    </source>
</evidence>
<dbReference type="Gene3D" id="3.90.80.10">
    <property type="entry name" value="Inorganic pyrophosphatase"/>
    <property type="match status" value="1"/>
</dbReference>
<accession>A0A0A2KJ98</accession>
<evidence type="ECO:0000256" key="6">
    <source>
        <dbReference type="ARBA" id="ARBA00022842"/>
    </source>
</evidence>
<comment type="caution">
    <text evidence="7">The sequence shown here is derived from an EMBL/GenBank/DDBJ whole genome shotgun (WGS) entry which is preliminary data.</text>
</comment>
<dbReference type="GO" id="GO:0000287">
    <property type="term" value="F:magnesium ion binding"/>
    <property type="evidence" value="ECO:0007669"/>
    <property type="project" value="InterPro"/>
</dbReference>
<evidence type="ECO:0000256" key="2">
    <source>
        <dbReference type="ARBA" id="ARBA00006220"/>
    </source>
</evidence>
<keyword evidence="6" id="KW-0460">Magnesium</keyword>
<dbReference type="CDD" id="cd00412">
    <property type="entry name" value="pyrophosphatase"/>
    <property type="match status" value="1"/>
</dbReference>
<dbReference type="GO" id="GO:0005737">
    <property type="term" value="C:cytoplasm"/>
    <property type="evidence" value="ECO:0007669"/>
    <property type="project" value="InterPro"/>
</dbReference>
<gene>
    <name evidence="7" type="ORF">PITC_022810</name>
</gene>
<evidence type="ECO:0000256" key="5">
    <source>
        <dbReference type="ARBA" id="ARBA00022801"/>
    </source>
</evidence>
<dbReference type="InterPro" id="IPR008162">
    <property type="entry name" value="Pyrophosphatase"/>
</dbReference>
<evidence type="ECO:0000313" key="7">
    <source>
        <dbReference type="EMBL" id="KGO64430.1"/>
    </source>
</evidence>
<dbReference type="AlphaFoldDB" id="A0A0A2KJ98"/>
<organism evidence="7 8">
    <name type="scientific">Penicillium italicum</name>
    <name type="common">Blue mold</name>
    <dbReference type="NCBI Taxonomy" id="40296"/>
    <lineage>
        <taxon>Eukaryota</taxon>
        <taxon>Fungi</taxon>
        <taxon>Dikarya</taxon>
        <taxon>Ascomycota</taxon>
        <taxon>Pezizomycotina</taxon>
        <taxon>Eurotiomycetes</taxon>
        <taxon>Eurotiomycetidae</taxon>
        <taxon>Eurotiales</taxon>
        <taxon>Aspergillaceae</taxon>
        <taxon>Penicillium</taxon>
    </lineage>
</organism>
<comment type="similarity">
    <text evidence="2">Belongs to the PPase family.</text>
</comment>
<proteinExistence type="inferred from homology"/>
<keyword evidence="4" id="KW-0479">Metal-binding</keyword>
<evidence type="ECO:0000256" key="3">
    <source>
        <dbReference type="ARBA" id="ARBA00012146"/>
    </source>
</evidence>
<dbReference type="InterPro" id="IPR036649">
    <property type="entry name" value="Pyrophosphatase_sf"/>
</dbReference>
<dbReference type="OrthoDB" id="1608002at2759"/>
<dbReference type="GO" id="GO:0006796">
    <property type="term" value="P:phosphate-containing compound metabolic process"/>
    <property type="evidence" value="ECO:0007669"/>
    <property type="project" value="InterPro"/>
</dbReference>
<sequence length="238" mass="26656">MSSDYRIERLQMSDTGEGCLFFKWNCQTISPWHDIPLFADNECETLNMIAEIPRQSKAKMEISKEDIYNPIKQDTSNGQPRQLADIPPFQGYPCNYGALPQTWEDPNAIDTHTGIGGDDDPLDVCEIGSAIATCGQVKKIKPLGAFALLDEGQTDWKIVAIDVGDPLANELSDICDVERCLPGYLDSLKDWYRRYKVPEGKGMNKLGLGGELMSRQFALDLIDHCYSAWKPRKGYPDA</sequence>
<evidence type="ECO:0000256" key="4">
    <source>
        <dbReference type="ARBA" id="ARBA00022723"/>
    </source>
</evidence>
<dbReference type="Pfam" id="PF00719">
    <property type="entry name" value="Pyrophosphatase"/>
    <property type="match status" value="1"/>
</dbReference>
<protein>
    <recommendedName>
        <fullName evidence="3">inorganic diphosphatase</fullName>
        <ecNumber evidence="3">3.6.1.1</ecNumber>
    </recommendedName>
</protein>
<reference evidence="7 8" key="1">
    <citation type="journal article" date="2015" name="Mol. Plant Microbe Interact.">
        <title>Genome, transcriptome, and functional analyses of Penicillium expansum provide new insights into secondary metabolism and pathogenicity.</title>
        <authorList>
            <person name="Ballester A.R."/>
            <person name="Marcet-Houben M."/>
            <person name="Levin E."/>
            <person name="Sela N."/>
            <person name="Selma-Lazaro C."/>
            <person name="Carmona L."/>
            <person name="Wisniewski M."/>
            <person name="Droby S."/>
            <person name="Gonzalez-Candelas L."/>
            <person name="Gabaldon T."/>
        </authorList>
    </citation>
    <scope>NUCLEOTIDE SEQUENCE [LARGE SCALE GENOMIC DNA]</scope>
    <source>
        <strain evidence="7 8">PHI-1</strain>
    </source>
</reference>
<dbReference type="OMA" id="IKEWFRV"/>
<keyword evidence="8" id="KW-1185">Reference proteome</keyword>
<name>A0A0A2KJ98_PENIT</name>